<sequence>PQAAEGSSILVQQVFDKCSALVLRVVAVSTPISAAKPTAKLKVLKIVHAAPTVSTRKRKGVVIRDPEEELHDDTPAETLSVKDKGKGILVKDPKPMKKKDQIEMDAEYARKLQEEEESHVQAKDVQATDVQPRDVQATDVQPKDVQAKGIQYIRRYHGYKKNPQSESEARKNM</sequence>
<evidence type="ECO:0000313" key="2">
    <source>
        <dbReference type="EMBL" id="GFC88727.1"/>
    </source>
</evidence>
<dbReference type="AlphaFoldDB" id="A0A699RVJ2"/>
<reference evidence="2" key="1">
    <citation type="journal article" date="2019" name="Sci. Rep.">
        <title>Draft genome of Tanacetum cinerariifolium, the natural source of mosquito coil.</title>
        <authorList>
            <person name="Yamashiro T."/>
            <person name="Shiraishi A."/>
            <person name="Satake H."/>
            <person name="Nakayama K."/>
        </authorList>
    </citation>
    <scope>NUCLEOTIDE SEQUENCE</scope>
</reference>
<organism evidence="2">
    <name type="scientific">Tanacetum cinerariifolium</name>
    <name type="common">Dalmatian daisy</name>
    <name type="synonym">Chrysanthemum cinerariifolium</name>
    <dbReference type="NCBI Taxonomy" id="118510"/>
    <lineage>
        <taxon>Eukaryota</taxon>
        <taxon>Viridiplantae</taxon>
        <taxon>Streptophyta</taxon>
        <taxon>Embryophyta</taxon>
        <taxon>Tracheophyta</taxon>
        <taxon>Spermatophyta</taxon>
        <taxon>Magnoliopsida</taxon>
        <taxon>eudicotyledons</taxon>
        <taxon>Gunneridae</taxon>
        <taxon>Pentapetalae</taxon>
        <taxon>asterids</taxon>
        <taxon>campanulids</taxon>
        <taxon>Asterales</taxon>
        <taxon>Asteraceae</taxon>
        <taxon>Asteroideae</taxon>
        <taxon>Anthemideae</taxon>
        <taxon>Anthemidinae</taxon>
        <taxon>Tanacetum</taxon>
    </lineage>
</organism>
<feature type="non-terminal residue" evidence="2">
    <location>
        <position position="173"/>
    </location>
</feature>
<feature type="region of interest" description="Disordered" evidence="1">
    <location>
        <begin position="113"/>
        <end position="149"/>
    </location>
</feature>
<accession>A0A699RVJ2</accession>
<protein>
    <submittedName>
        <fullName evidence="2">Uncharacterized protein</fullName>
    </submittedName>
</protein>
<comment type="caution">
    <text evidence="2">The sequence shown here is derived from an EMBL/GenBank/DDBJ whole genome shotgun (WGS) entry which is preliminary data.</text>
</comment>
<proteinExistence type="predicted"/>
<dbReference type="EMBL" id="BKCJ011117093">
    <property type="protein sequence ID" value="GFC88727.1"/>
    <property type="molecule type" value="Genomic_DNA"/>
</dbReference>
<gene>
    <name evidence="2" type="ORF">Tci_860697</name>
</gene>
<feature type="non-terminal residue" evidence="2">
    <location>
        <position position="1"/>
    </location>
</feature>
<evidence type="ECO:0000256" key="1">
    <source>
        <dbReference type="SAM" id="MobiDB-lite"/>
    </source>
</evidence>
<feature type="region of interest" description="Disordered" evidence="1">
    <location>
        <begin position="80"/>
        <end position="100"/>
    </location>
</feature>
<feature type="compositionally biased region" description="Basic and acidic residues" evidence="1">
    <location>
        <begin position="113"/>
        <end position="122"/>
    </location>
</feature>
<name>A0A699RVJ2_TANCI</name>